<dbReference type="GO" id="GO:0016787">
    <property type="term" value="F:hydrolase activity"/>
    <property type="evidence" value="ECO:0007669"/>
    <property type="project" value="UniProtKB-KW"/>
</dbReference>
<reference evidence="4 5" key="1">
    <citation type="submission" date="2019-03" db="EMBL/GenBank/DDBJ databases">
        <title>Seongchinamella monodicae gen. nov., sp. nov., a novel member of the Gammaproteobacteria isolated from a tidal mudflat of beach.</title>
        <authorList>
            <person name="Yang H.G."/>
            <person name="Kang J.W."/>
            <person name="Lee S.D."/>
        </authorList>
    </citation>
    <scope>NUCLEOTIDE SEQUENCE [LARGE SCALE GENOMIC DNA]</scope>
    <source>
        <strain evidence="4 5">GH4-78</strain>
    </source>
</reference>
<dbReference type="RefSeq" id="WP_133209558.1">
    <property type="nucleotide sequence ID" value="NZ_SMSE01000001.1"/>
</dbReference>
<dbReference type="Pfam" id="PF00702">
    <property type="entry name" value="Hydrolase"/>
    <property type="match status" value="1"/>
</dbReference>
<name>A0A4R5LVC3_9GAMM</name>
<dbReference type="EMBL" id="SMSE01000001">
    <property type="protein sequence ID" value="TDG15297.1"/>
    <property type="molecule type" value="Genomic_DNA"/>
</dbReference>
<proteinExistence type="predicted"/>
<accession>A0A4R5LVC3</accession>
<dbReference type="PANTHER" id="PTHR46470:SF4">
    <property type="entry name" value="5-AMINO-6-(5-PHOSPHO-D-RIBITYLAMINO)URACIL PHOSPHATASE YIGB"/>
    <property type="match status" value="1"/>
</dbReference>
<evidence type="ECO:0000256" key="2">
    <source>
        <dbReference type="ARBA" id="ARBA00022801"/>
    </source>
</evidence>
<dbReference type="AlphaFoldDB" id="A0A4R5LVC3"/>
<dbReference type="Proteomes" id="UP000295554">
    <property type="component" value="Unassembled WGS sequence"/>
</dbReference>
<sequence>MGIKVITFDLDNTLWDVDPALIRAEEAQRRWLLEHRPGAIENYDHDALWEFKKSVWKRHPQLLHNVSAMRRQMLLELQLAAGYSQAQAQSGAEQAFDVFLNERHRVELYEQALDVLQQLAEEFSIGALTNGNADIYKTDAGEYFDFAFLAEDFGASKPAPDMFHAAMEKSGAAAHEIVHVGDNPEHDIRGALEVGMYTVWINLKREPWPGGPPAHREVTELVQLPDAIAAIRALP</sequence>
<dbReference type="Gene3D" id="1.20.120.1600">
    <property type="match status" value="1"/>
</dbReference>
<dbReference type="PRINTS" id="PR00413">
    <property type="entry name" value="HADHALOGNASE"/>
</dbReference>
<keyword evidence="5" id="KW-1185">Reference proteome</keyword>
<dbReference type="SUPFAM" id="SSF56784">
    <property type="entry name" value="HAD-like"/>
    <property type="match status" value="1"/>
</dbReference>
<comment type="cofactor">
    <cofactor evidence="1">
        <name>Mg(2+)</name>
        <dbReference type="ChEBI" id="CHEBI:18420"/>
    </cofactor>
</comment>
<dbReference type="InterPro" id="IPR051400">
    <property type="entry name" value="HAD-like_hydrolase"/>
</dbReference>
<organism evidence="4 5">
    <name type="scientific">Seongchinamella unica</name>
    <dbReference type="NCBI Taxonomy" id="2547392"/>
    <lineage>
        <taxon>Bacteria</taxon>
        <taxon>Pseudomonadati</taxon>
        <taxon>Pseudomonadota</taxon>
        <taxon>Gammaproteobacteria</taxon>
        <taxon>Cellvibrionales</taxon>
        <taxon>Halieaceae</taxon>
        <taxon>Seongchinamella</taxon>
    </lineage>
</organism>
<evidence type="ECO:0000256" key="1">
    <source>
        <dbReference type="ARBA" id="ARBA00001946"/>
    </source>
</evidence>
<keyword evidence="2 4" id="KW-0378">Hydrolase</keyword>
<gene>
    <name evidence="4" type="ORF">E2F43_03420</name>
</gene>
<dbReference type="InterPro" id="IPR023214">
    <property type="entry name" value="HAD_sf"/>
</dbReference>
<dbReference type="InterPro" id="IPR036412">
    <property type="entry name" value="HAD-like_sf"/>
</dbReference>
<evidence type="ECO:0000313" key="4">
    <source>
        <dbReference type="EMBL" id="TDG15297.1"/>
    </source>
</evidence>
<dbReference type="NCBIfam" id="TIGR01509">
    <property type="entry name" value="HAD-SF-IA-v3"/>
    <property type="match status" value="1"/>
</dbReference>
<evidence type="ECO:0000256" key="3">
    <source>
        <dbReference type="ARBA" id="ARBA00022842"/>
    </source>
</evidence>
<dbReference type="SFLD" id="SFLDS00003">
    <property type="entry name" value="Haloacid_Dehalogenase"/>
    <property type="match status" value="1"/>
</dbReference>
<dbReference type="InterPro" id="IPR006439">
    <property type="entry name" value="HAD-SF_hydro_IA"/>
</dbReference>
<dbReference type="PANTHER" id="PTHR46470">
    <property type="entry name" value="N-ACYLNEURAMINATE-9-PHOSPHATASE"/>
    <property type="match status" value="1"/>
</dbReference>
<keyword evidence="3" id="KW-0460">Magnesium</keyword>
<dbReference type="SFLD" id="SFLDG01129">
    <property type="entry name" value="C1.5:_HAD__Beta-PGM__Phosphata"/>
    <property type="match status" value="1"/>
</dbReference>
<dbReference type="OrthoDB" id="367448at2"/>
<evidence type="ECO:0000313" key="5">
    <source>
        <dbReference type="Proteomes" id="UP000295554"/>
    </source>
</evidence>
<dbReference type="NCBIfam" id="TIGR01549">
    <property type="entry name" value="HAD-SF-IA-v1"/>
    <property type="match status" value="1"/>
</dbReference>
<dbReference type="GO" id="GO:0009231">
    <property type="term" value="P:riboflavin biosynthetic process"/>
    <property type="evidence" value="ECO:0007669"/>
    <property type="project" value="TreeGrafter"/>
</dbReference>
<comment type="caution">
    <text evidence="4">The sequence shown here is derived from an EMBL/GenBank/DDBJ whole genome shotgun (WGS) entry which is preliminary data.</text>
</comment>
<protein>
    <submittedName>
        <fullName evidence="4">HAD family hydrolase</fullName>
    </submittedName>
</protein>
<dbReference type="Gene3D" id="3.40.50.1000">
    <property type="entry name" value="HAD superfamily/HAD-like"/>
    <property type="match status" value="1"/>
</dbReference>